<dbReference type="InterPro" id="IPR050109">
    <property type="entry name" value="HTH-type_TetR-like_transc_reg"/>
</dbReference>
<dbReference type="GO" id="GO:0003700">
    <property type="term" value="F:DNA-binding transcription factor activity"/>
    <property type="evidence" value="ECO:0007669"/>
    <property type="project" value="TreeGrafter"/>
</dbReference>
<dbReference type="PROSITE" id="PS50977">
    <property type="entry name" value="HTH_TETR_2"/>
    <property type="match status" value="1"/>
</dbReference>
<evidence type="ECO:0000256" key="4">
    <source>
        <dbReference type="PROSITE-ProRule" id="PRU00335"/>
    </source>
</evidence>
<dbReference type="InterPro" id="IPR009057">
    <property type="entry name" value="Homeodomain-like_sf"/>
</dbReference>
<evidence type="ECO:0000313" key="7">
    <source>
        <dbReference type="Proteomes" id="UP000265509"/>
    </source>
</evidence>
<name>A0A3L7DWA4_9GAMM</name>
<dbReference type="InterPro" id="IPR001647">
    <property type="entry name" value="HTH_TetR"/>
</dbReference>
<protein>
    <submittedName>
        <fullName evidence="6">TetR family transcriptional regulator</fullName>
    </submittedName>
</protein>
<dbReference type="PANTHER" id="PTHR30055">
    <property type="entry name" value="HTH-TYPE TRANSCRIPTIONAL REGULATOR RUTR"/>
    <property type="match status" value="1"/>
</dbReference>
<keyword evidence="2 4" id="KW-0238">DNA-binding</keyword>
<feature type="DNA-binding region" description="H-T-H motif" evidence="4">
    <location>
        <begin position="33"/>
        <end position="52"/>
    </location>
</feature>
<dbReference type="Pfam" id="PF00440">
    <property type="entry name" value="TetR_N"/>
    <property type="match status" value="1"/>
</dbReference>
<keyword evidence="1" id="KW-0805">Transcription regulation</keyword>
<proteinExistence type="predicted"/>
<keyword evidence="7" id="KW-1185">Reference proteome</keyword>
<evidence type="ECO:0000259" key="5">
    <source>
        <dbReference type="PROSITE" id="PS50977"/>
    </source>
</evidence>
<dbReference type="GO" id="GO:0000976">
    <property type="term" value="F:transcription cis-regulatory region binding"/>
    <property type="evidence" value="ECO:0007669"/>
    <property type="project" value="TreeGrafter"/>
</dbReference>
<organism evidence="6 7">
    <name type="scientific">Seongchinamella sediminis</name>
    <dbReference type="NCBI Taxonomy" id="2283635"/>
    <lineage>
        <taxon>Bacteria</taxon>
        <taxon>Pseudomonadati</taxon>
        <taxon>Pseudomonadota</taxon>
        <taxon>Gammaproteobacteria</taxon>
        <taxon>Cellvibrionales</taxon>
        <taxon>Halieaceae</taxon>
        <taxon>Seongchinamella</taxon>
    </lineage>
</organism>
<keyword evidence="3" id="KW-0804">Transcription</keyword>
<sequence length="213" mass="23900">MSDTRTANMEKRRRRIIAAAHTLLAEGGFDSLNLRDLAAAAEVTVPTIYNLVGNKTALFEALVADNFASYEIRLRRQLPCPVLELPALMISTLVDMIAEDEPFYRASHLASEHLRTTPGDGGERDLKRPTLVRLGRELWQQAQSQGLVRGEIDRDTLIAVMINNQQLAMSDWAHQLITLEEMRKRSLQGFYIVLAADAAEAFRAEIEARLSKL</sequence>
<feature type="domain" description="HTH tetR-type" evidence="5">
    <location>
        <begin position="10"/>
        <end position="70"/>
    </location>
</feature>
<dbReference type="Gene3D" id="1.10.357.10">
    <property type="entry name" value="Tetracycline Repressor, domain 2"/>
    <property type="match status" value="1"/>
</dbReference>
<dbReference type="PANTHER" id="PTHR30055:SF234">
    <property type="entry name" value="HTH-TYPE TRANSCRIPTIONAL REGULATOR BETI"/>
    <property type="match status" value="1"/>
</dbReference>
<evidence type="ECO:0000313" key="6">
    <source>
        <dbReference type="EMBL" id="RLQ20513.1"/>
    </source>
</evidence>
<evidence type="ECO:0000256" key="2">
    <source>
        <dbReference type="ARBA" id="ARBA00023125"/>
    </source>
</evidence>
<evidence type="ECO:0000256" key="3">
    <source>
        <dbReference type="ARBA" id="ARBA00023163"/>
    </source>
</evidence>
<dbReference type="OrthoDB" id="6382879at2"/>
<reference evidence="6 7" key="1">
    <citation type="submission" date="2018-07" db="EMBL/GenBank/DDBJ databases">
        <title>Halioglobus sp. genome submission.</title>
        <authorList>
            <person name="Ye M.-Q."/>
            <person name="Du Z.-J."/>
        </authorList>
    </citation>
    <scope>NUCLEOTIDE SEQUENCE [LARGE SCALE GENOMIC DNA]</scope>
    <source>
        <strain evidence="6 7">U0301</strain>
    </source>
</reference>
<accession>A0A3L7DWA4</accession>
<dbReference type="SUPFAM" id="SSF46689">
    <property type="entry name" value="Homeodomain-like"/>
    <property type="match status" value="1"/>
</dbReference>
<dbReference type="EMBL" id="QRAN01000025">
    <property type="protein sequence ID" value="RLQ20513.1"/>
    <property type="molecule type" value="Genomic_DNA"/>
</dbReference>
<gene>
    <name evidence="6" type="ORF">DWB85_17335</name>
</gene>
<dbReference type="Proteomes" id="UP000265509">
    <property type="component" value="Unassembled WGS sequence"/>
</dbReference>
<evidence type="ECO:0000256" key="1">
    <source>
        <dbReference type="ARBA" id="ARBA00023015"/>
    </source>
</evidence>
<comment type="caution">
    <text evidence="6">The sequence shown here is derived from an EMBL/GenBank/DDBJ whole genome shotgun (WGS) entry which is preliminary data.</text>
</comment>
<dbReference type="AlphaFoldDB" id="A0A3L7DWA4"/>
<dbReference type="RefSeq" id="WP_117957057.1">
    <property type="nucleotide sequence ID" value="NZ_QRAN01000025.1"/>
</dbReference>